<dbReference type="Proteomes" id="UP000325827">
    <property type="component" value="Unassembled WGS sequence"/>
</dbReference>
<dbReference type="EMBL" id="VYSA01000001">
    <property type="protein sequence ID" value="KAA9110546.1"/>
    <property type="molecule type" value="Genomic_DNA"/>
</dbReference>
<evidence type="ECO:0008006" key="3">
    <source>
        <dbReference type="Google" id="ProtNLM"/>
    </source>
</evidence>
<accession>A0A5J5J3C7</accession>
<dbReference type="AlphaFoldDB" id="A0A5J5J3C7"/>
<reference evidence="2" key="1">
    <citation type="submission" date="2019-09" db="EMBL/GenBank/DDBJ databases">
        <title>Mumia zhuanghuii sp. nov. isolated from the intestinal contents of plateau pika (Ochotona curzoniae) in the Qinghai-Tibet plateau of China.</title>
        <authorList>
            <person name="Tian Z."/>
        </authorList>
    </citation>
    <scope>NUCLEOTIDE SEQUENCE [LARGE SCALE GENOMIC DNA]</scope>
    <source>
        <strain evidence="2">JCM 30598</strain>
    </source>
</reference>
<dbReference type="RefSeq" id="WP_150447320.1">
    <property type="nucleotide sequence ID" value="NZ_VYSA01000001.1"/>
</dbReference>
<proteinExistence type="predicted"/>
<organism evidence="1 2">
    <name type="scientific">Microbacterium rhizomatis</name>
    <dbReference type="NCBI Taxonomy" id="1631477"/>
    <lineage>
        <taxon>Bacteria</taxon>
        <taxon>Bacillati</taxon>
        <taxon>Actinomycetota</taxon>
        <taxon>Actinomycetes</taxon>
        <taxon>Micrococcales</taxon>
        <taxon>Microbacteriaceae</taxon>
        <taxon>Microbacterium</taxon>
    </lineage>
</organism>
<dbReference type="OrthoDB" id="4802815at2"/>
<keyword evidence="2" id="KW-1185">Reference proteome</keyword>
<gene>
    <name evidence="1" type="ORF">F6B43_02425</name>
</gene>
<name>A0A5J5J3C7_9MICO</name>
<protein>
    <recommendedName>
        <fullName evidence="3">AbiEi antitoxin C-terminal domain-containing protein</fullName>
    </recommendedName>
</protein>
<evidence type="ECO:0000313" key="2">
    <source>
        <dbReference type="Proteomes" id="UP000325827"/>
    </source>
</evidence>
<evidence type="ECO:0000313" key="1">
    <source>
        <dbReference type="EMBL" id="KAA9110546.1"/>
    </source>
</evidence>
<comment type="caution">
    <text evidence="1">The sequence shown here is derived from an EMBL/GenBank/DDBJ whole genome shotgun (WGS) entry which is preliminary data.</text>
</comment>
<sequence>MPSPYLYFADDRLSIAELSAARLDGHLVELGEGYIPADAVETSALRAASLTELLGHTLAATHLSAAWVHGALPDPPARHCVQRCVPQRLHHVFGRRIVYRELRVLDEDLHRIGGVLVTSPARTLADLARVPDAQHLRAATSLAAATAGLAATAWEWLHAQGSLPRKRPAMSLLRQLDAACALQEDVTR</sequence>